<feature type="signal peptide" evidence="1">
    <location>
        <begin position="1"/>
        <end position="27"/>
    </location>
</feature>
<sequence length="91" mass="9991">MRRVRTMVALASASGALLVGLGAPAQAAAPVARPAAIAGPDNYPFGSYYTLEACRYFGDSLVAGGAWRYYSCHYEWRSGEPQGYYYLYMYN</sequence>
<feature type="chain" id="PRO_5038078456" description="Secreted protein" evidence="1">
    <location>
        <begin position="28"/>
        <end position="91"/>
    </location>
</feature>
<dbReference type="AlphaFoldDB" id="A0A927QVF4"/>
<protein>
    <recommendedName>
        <fullName evidence="4">Secreted protein</fullName>
    </recommendedName>
</protein>
<evidence type="ECO:0000313" key="3">
    <source>
        <dbReference type="Proteomes" id="UP000649753"/>
    </source>
</evidence>
<keyword evidence="1" id="KW-0732">Signal</keyword>
<keyword evidence="3" id="KW-1185">Reference proteome</keyword>
<evidence type="ECO:0000256" key="1">
    <source>
        <dbReference type="SAM" id="SignalP"/>
    </source>
</evidence>
<dbReference type="RefSeq" id="WP_192765822.1">
    <property type="nucleotide sequence ID" value="NZ_JADBEB010000001.1"/>
</dbReference>
<dbReference type="Proteomes" id="UP000649753">
    <property type="component" value="Unassembled WGS sequence"/>
</dbReference>
<accession>A0A927QVF4</accession>
<evidence type="ECO:0000313" key="2">
    <source>
        <dbReference type="EMBL" id="MBE1485670.1"/>
    </source>
</evidence>
<reference evidence="2" key="1">
    <citation type="submission" date="2020-10" db="EMBL/GenBank/DDBJ databases">
        <title>Sequencing the genomes of 1000 actinobacteria strains.</title>
        <authorList>
            <person name="Klenk H.-P."/>
        </authorList>
    </citation>
    <scope>NUCLEOTIDE SEQUENCE</scope>
    <source>
        <strain evidence="2">DSM 46832</strain>
    </source>
</reference>
<name>A0A927QVF4_9ACTN</name>
<dbReference type="EMBL" id="JADBEB010000001">
    <property type="protein sequence ID" value="MBE1485670.1"/>
    <property type="molecule type" value="Genomic_DNA"/>
</dbReference>
<comment type="caution">
    <text evidence="2">The sequence shown here is derived from an EMBL/GenBank/DDBJ whole genome shotgun (WGS) entry which is preliminary data.</text>
</comment>
<gene>
    <name evidence="2" type="ORF">H4W31_001308</name>
</gene>
<organism evidence="2 3">
    <name type="scientific">Plantactinospora soyae</name>
    <dbReference type="NCBI Taxonomy" id="1544732"/>
    <lineage>
        <taxon>Bacteria</taxon>
        <taxon>Bacillati</taxon>
        <taxon>Actinomycetota</taxon>
        <taxon>Actinomycetes</taxon>
        <taxon>Micromonosporales</taxon>
        <taxon>Micromonosporaceae</taxon>
        <taxon>Plantactinospora</taxon>
    </lineage>
</organism>
<evidence type="ECO:0008006" key="4">
    <source>
        <dbReference type="Google" id="ProtNLM"/>
    </source>
</evidence>
<proteinExistence type="predicted"/>